<organism evidence="14 15">
    <name type="scientific">Heterorhabditis bacteriophora</name>
    <name type="common">Entomopathogenic nematode worm</name>
    <dbReference type="NCBI Taxonomy" id="37862"/>
    <lineage>
        <taxon>Eukaryota</taxon>
        <taxon>Metazoa</taxon>
        <taxon>Ecdysozoa</taxon>
        <taxon>Nematoda</taxon>
        <taxon>Chromadorea</taxon>
        <taxon>Rhabditida</taxon>
        <taxon>Rhabditina</taxon>
        <taxon>Rhabditomorpha</taxon>
        <taxon>Strongyloidea</taxon>
        <taxon>Heterorhabditidae</taxon>
        <taxon>Heterorhabditis</taxon>
    </lineage>
</organism>
<evidence type="ECO:0000256" key="6">
    <source>
        <dbReference type="ARBA" id="ARBA00022857"/>
    </source>
</evidence>
<evidence type="ECO:0000256" key="5">
    <source>
        <dbReference type="ARBA" id="ARBA00022692"/>
    </source>
</evidence>
<evidence type="ECO:0000256" key="4">
    <source>
        <dbReference type="ARBA" id="ARBA00022519"/>
    </source>
</evidence>
<dbReference type="SMART" id="SM01002">
    <property type="entry name" value="AlaDh_PNT_C"/>
    <property type="match status" value="1"/>
</dbReference>
<keyword evidence="14" id="KW-1185">Reference proteome</keyword>
<dbReference type="SUPFAM" id="SSF51735">
    <property type="entry name" value="NAD(P)-binding Rossmann-fold domains"/>
    <property type="match status" value="1"/>
</dbReference>
<comment type="catalytic activity">
    <reaction evidence="11">
        <text>NAD(+) + NADPH + H(+)(in) = NADH + NADP(+) + H(+)(out)</text>
        <dbReference type="Rhea" id="RHEA:47992"/>
        <dbReference type="ChEBI" id="CHEBI:15378"/>
        <dbReference type="ChEBI" id="CHEBI:57540"/>
        <dbReference type="ChEBI" id="CHEBI:57783"/>
        <dbReference type="ChEBI" id="CHEBI:57945"/>
        <dbReference type="ChEBI" id="CHEBI:58349"/>
        <dbReference type="EC" id="7.1.1.1"/>
    </reaction>
</comment>
<keyword evidence="10 12" id="KW-0472">Membrane</keyword>
<dbReference type="Gene3D" id="3.40.50.720">
    <property type="entry name" value="NAD(P)-binding Rossmann-like Domain"/>
    <property type="match status" value="1"/>
</dbReference>
<feature type="transmembrane region" description="Helical" evidence="12">
    <location>
        <begin position="327"/>
        <end position="345"/>
    </location>
</feature>
<dbReference type="GO" id="GO:0006740">
    <property type="term" value="P:NADPH regeneration"/>
    <property type="evidence" value="ECO:0007669"/>
    <property type="project" value="TreeGrafter"/>
</dbReference>
<name>A0A1I7XUV5_HETBA</name>
<dbReference type="Pfam" id="PF12769">
    <property type="entry name" value="PNTB_4TM"/>
    <property type="match status" value="1"/>
</dbReference>
<evidence type="ECO:0000256" key="9">
    <source>
        <dbReference type="ARBA" id="ARBA00023027"/>
    </source>
</evidence>
<keyword evidence="3" id="KW-1003">Cell membrane</keyword>
<dbReference type="InterPro" id="IPR029035">
    <property type="entry name" value="DHS-like_NAD/FAD-binding_dom"/>
</dbReference>
<dbReference type="Pfam" id="PF01262">
    <property type="entry name" value="AlaDh_PNT_C"/>
    <property type="match status" value="1"/>
</dbReference>
<dbReference type="InterPro" id="IPR007698">
    <property type="entry name" value="AlaDH/PNT_NAD(H)-bd"/>
</dbReference>
<dbReference type="Gene3D" id="3.40.50.1220">
    <property type="entry name" value="TPP-binding domain"/>
    <property type="match status" value="1"/>
</dbReference>
<dbReference type="GO" id="GO:0008750">
    <property type="term" value="F:proton-translocating NAD(P)+ transhydrogenase activity"/>
    <property type="evidence" value="ECO:0007669"/>
    <property type="project" value="UniProtKB-EC"/>
</dbReference>
<evidence type="ECO:0000256" key="1">
    <source>
        <dbReference type="ARBA" id="ARBA00004429"/>
    </source>
</evidence>
<evidence type="ECO:0000256" key="2">
    <source>
        <dbReference type="ARBA" id="ARBA00012943"/>
    </source>
</evidence>
<keyword evidence="5 12" id="KW-0812">Transmembrane</keyword>
<dbReference type="EC" id="7.1.1.1" evidence="2"/>
<dbReference type="GO" id="GO:0005743">
    <property type="term" value="C:mitochondrial inner membrane"/>
    <property type="evidence" value="ECO:0007669"/>
    <property type="project" value="TreeGrafter"/>
</dbReference>
<reference evidence="15" key="1">
    <citation type="submission" date="2016-11" db="UniProtKB">
        <authorList>
            <consortium name="WormBaseParasite"/>
        </authorList>
    </citation>
    <scope>IDENTIFICATION</scope>
</reference>
<dbReference type="PANTHER" id="PTHR10160:SF19">
    <property type="entry name" value="PROTON-TRANSLOCATING NAD(P)(+) TRANSHYDROGENASE"/>
    <property type="match status" value="1"/>
</dbReference>
<dbReference type="WBParaSite" id="Hba_21306">
    <property type="protein sequence ID" value="Hba_21306"/>
    <property type="gene ID" value="Hba_21306"/>
</dbReference>
<feature type="transmembrane region" description="Helical" evidence="12">
    <location>
        <begin position="365"/>
        <end position="383"/>
    </location>
</feature>
<evidence type="ECO:0000256" key="3">
    <source>
        <dbReference type="ARBA" id="ARBA00022475"/>
    </source>
</evidence>
<protein>
    <recommendedName>
        <fullName evidence="2">proton-translocating NAD(P)(+) transhydrogenase</fullName>
        <ecNumber evidence="2">7.1.1.1</ecNumber>
    </recommendedName>
</protein>
<dbReference type="PANTHER" id="PTHR10160">
    <property type="entry name" value="NAD(P) TRANSHYDROGENASE"/>
    <property type="match status" value="1"/>
</dbReference>
<evidence type="ECO:0000259" key="13">
    <source>
        <dbReference type="SMART" id="SM01002"/>
    </source>
</evidence>
<feature type="transmembrane region" description="Helical" evidence="12">
    <location>
        <begin position="261"/>
        <end position="280"/>
    </location>
</feature>
<feature type="domain" description="Alanine dehydrogenase/pyridine nucleotide transhydrogenase NAD(H)-binding" evidence="13">
    <location>
        <begin position="1"/>
        <end position="72"/>
    </location>
</feature>
<evidence type="ECO:0000256" key="7">
    <source>
        <dbReference type="ARBA" id="ARBA00022967"/>
    </source>
</evidence>
<evidence type="ECO:0000256" key="11">
    <source>
        <dbReference type="ARBA" id="ARBA00048202"/>
    </source>
</evidence>
<keyword evidence="8 12" id="KW-1133">Transmembrane helix</keyword>
<dbReference type="AlphaFoldDB" id="A0A1I7XUV5"/>
<feature type="transmembrane region" description="Helical" evidence="12">
    <location>
        <begin position="197"/>
        <end position="216"/>
    </location>
</feature>
<evidence type="ECO:0000256" key="8">
    <source>
        <dbReference type="ARBA" id="ARBA00022989"/>
    </source>
</evidence>
<keyword evidence="6" id="KW-0521">NADP</keyword>
<evidence type="ECO:0000313" key="14">
    <source>
        <dbReference type="Proteomes" id="UP000095283"/>
    </source>
</evidence>
<comment type="subcellular location">
    <subcellularLocation>
        <location evidence="1">Cell inner membrane</location>
        <topology evidence="1">Multi-pass membrane protein</topology>
    </subcellularLocation>
</comment>
<dbReference type="Proteomes" id="UP000095283">
    <property type="component" value="Unplaced"/>
</dbReference>
<proteinExistence type="predicted"/>
<evidence type="ECO:0000256" key="12">
    <source>
        <dbReference type="SAM" id="Phobius"/>
    </source>
</evidence>
<keyword evidence="4" id="KW-0997">Cell inner membrane</keyword>
<accession>A0A1I7XUV5</accession>
<sequence length="635" mass="66816">MALFAQQCKEVDIIISSALIPGKKAPLLITEDMVRSMKSGSVVVDLAAEAGGNIETTQVGKCHTRHGVVHIGYTDLPSRSLPTQSSTLYANNISKFLLSLGEKDTFRLNLEDEPNTVVNAVVPAELSPFVKTARSAIGLTTGYHTVWGVTPALHSPLMSVTNAISGITAAGALCLMGAKYKIFIIGGLVPSTPAQSLALGAAFISSINIGGGFLITKRMLDMFKRKGRSLCSFSCISRFVTVLRRSIGWSFQSKNITSWKCSGYFFYIVFSSLSLLYLQVTDLPQLVAAFHSFVGLAATMTCVANYIVEHPHFLSDPSGSAAAKTALFLGAYIGGVTFTGSLMAYGKLQGILGSAATYLPGRHLLNTALLGGNFAALGVYLSSADFSTGLSMLATTAGLSSMMGVTLTMAIGGPDMPVVITVLNSYSGWALCAEGFMLNNSLLTIVGALIGSSGAILSHIMCKAMNRSLVNVILGGVGTKSKGSGVAKIIEGTASEINVPETVDLLSNAQSVIIVPGYGLCAAQAQYPIAQLVKELTKRGIRVRFAIHPVAGRMPGQLNVLLAEAGVPYDIVEEMDDINDDFDSTDVALVIGANDTVNSAAENDPNSSIAGMPVLRVWKAKKMCDQLLTAVQNTP</sequence>
<feature type="transmembrane region" description="Helical" evidence="12">
    <location>
        <begin position="390"/>
        <end position="411"/>
    </location>
</feature>
<dbReference type="InterPro" id="IPR034300">
    <property type="entry name" value="PNTB-like"/>
</dbReference>
<evidence type="ECO:0000313" key="15">
    <source>
        <dbReference type="WBParaSite" id="Hba_21306"/>
    </source>
</evidence>
<dbReference type="Pfam" id="PF02233">
    <property type="entry name" value="PNTB"/>
    <property type="match status" value="1"/>
</dbReference>
<evidence type="ECO:0000256" key="10">
    <source>
        <dbReference type="ARBA" id="ARBA00023136"/>
    </source>
</evidence>
<feature type="transmembrane region" description="Helical" evidence="12">
    <location>
        <begin position="436"/>
        <end position="457"/>
    </location>
</feature>
<dbReference type="InterPro" id="IPR036291">
    <property type="entry name" value="NAD(P)-bd_dom_sf"/>
</dbReference>
<dbReference type="GO" id="GO:0050661">
    <property type="term" value="F:NADP binding"/>
    <property type="evidence" value="ECO:0007669"/>
    <property type="project" value="TreeGrafter"/>
</dbReference>
<keyword evidence="7" id="KW-1278">Translocase</keyword>
<dbReference type="InterPro" id="IPR024605">
    <property type="entry name" value="NADP_transhyd_a_C"/>
</dbReference>
<keyword evidence="9" id="KW-0520">NAD</keyword>
<dbReference type="GO" id="GO:0005886">
    <property type="term" value="C:plasma membrane"/>
    <property type="evidence" value="ECO:0007669"/>
    <property type="project" value="UniProtKB-SubCell"/>
</dbReference>
<feature type="transmembrane region" description="Helical" evidence="12">
    <location>
        <begin position="286"/>
        <end position="307"/>
    </location>
</feature>
<dbReference type="SUPFAM" id="SSF52467">
    <property type="entry name" value="DHS-like NAD/FAD-binding domain"/>
    <property type="match status" value="1"/>
</dbReference>